<comment type="subcellular location">
    <subcellularLocation>
        <location evidence="6 7">Cytoplasm</location>
    </subcellularLocation>
</comment>
<dbReference type="GO" id="GO:0004807">
    <property type="term" value="F:triose-phosphate isomerase activity"/>
    <property type="evidence" value="ECO:0007669"/>
    <property type="project" value="UniProtKB-UniRule"/>
</dbReference>
<dbReference type="KEGG" id="hty:BN2458_PEG2012"/>
<evidence type="ECO:0000256" key="3">
    <source>
        <dbReference type="ARBA" id="ARBA00022490"/>
    </source>
</evidence>
<dbReference type="InterPro" id="IPR013785">
    <property type="entry name" value="Aldolase_TIM"/>
</dbReference>
<dbReference type="HAMAP" id="MF_00147_B">
    <property type="entry name" value="TIM_B"/>
    <property type="match status" value="1"/>
</dbReference>
<dbReference type="UniPathway" id="UPA00138"/>
<dbReference type="NCBIfam" id="NF000728">
    <property type="entry name" value="PRK00042.3-2"/>
    <property type="match status" value="1"/>
</dbReference>
<dbReference type="CDD" id="cd00311">
    <property type="entry name" value="TIM"/>
    <property type="match status" value="1"/>
</dbReference>
<sequence length="279" mass="30549">MVLNASLWQILHFKGVKMSKIIAANFKSNLTRAKVCAYAEGLESLLKSLNVPCKSETCKNASLGEGLQDSAIQPKSHLQVSIFPSATALLDDSFAHFHIGAQNAYFAQSGGFTGEITLKQLEEFRISHLLIGHSERRTLFGESQDFINEKFRFFKEAGFSIYYCIGEFLEVREKGENALKEFLSKQLSGIDTSYSKLIIAYEPIWAIGTGVSASLKQIESTHKMLSQLTDAPLLYGGSVNANNASEILSLPYVNGVLVGSASFELEGFGEIIRAGIKSS</sequence>
<dbReference type="Gene3D" id="3.20.20.70">
    <property type="entry name" value="Aldolase class I"/>
    <property type="match status" value="1"/>
</dbReference>
<evidence type="ECO:0000256" key="1">
    <source>
        <dbReference type="ARBA" id="ARBA00007422"/>
    </source>
</evidence>
<dbReference type="InterPro" id="IPR022896">
    <property type="entry name" value="TrioseP_Isoase_bac/euk"/>
</dbReference>
<comment type="pathway">
    <text evidence="6 7">Carbohydrate biosynthesis; gluconeogenesis.</text>
</comment>
<comment type="function">
    <text evidence="6">Involved in the gluconeogenesis. Catalyzes stereospecifically the conversion of dihydroxyacetone phosphate (DHAP) to D-glyceraldehyde-3-phosphate (G3P).</text>
</comment>
<organism evidence="8 9">
    <name type="scientific">Helicobacter typhlonius</name>
    <dbReference type="NCBI Taxonomy" id="76936"/>
    <lineage>
        <taxon>Bacteria</taxon>
        <taxon>Pseudomonadati</taxon>
        <taxon>Campylobacterota</taxon>
        <taxon>Epsilonproteobacteria</taxon>
        <taxon>Campylobacterales</taxon>
        <taxon>Helicobacteraceae</taxon>
        <taxon>Helicobacter</taxon>
    </lineage>
</organism>
<dbReference type="Proteomes" id="UP000064525">
    <property type="component" value="Chromosome I"/>
</dbReference>
<keyword evidence="2 6" id="KW-0312">Gluconeogenesis</keyword>
<dbReference type="SUPFAM" id="SSF51351">
    <property type="entry name" value="Triosephosphate isomerase (TIM)"/>
    <property type="match status" value="1"/>
</dbReference>
<comment type="subunit">
    <text evidence="6 7">Homodimer.</text>
</comment>
<comment type="similarity">
    <text evidence="1 6 7">Belongs to the triosephosphate isomerase family.</text>
</comment>
<dbReference type="EC" id="5.3.1.1" evidence="6 7"/>
<keyword evidence="5 6" id="KW-0413">Isomerase</keyword>
<comment type="catalytic activity">
    <reaction evidence="6 7">
        <text>D-glyceraldehyde 3-phosphate = dihydroxyacetone phosphate</text>
        <dbReference type="Rhea" id="RHEA:18585"/>
        <dbReference type="ChEBI" id="CHEBI:57642"/>
        <dbReference type="ChEBI" id="CHEBI:59776"/>
        <dbReference type="EC" id="5.3.1.1"/>
    </reaction>
</comment>
<reference evidence="9" key="1">
    <citation type="submission" date="2015-11" db="EMBL/GenBank/DDBJ databases">
        <authorList>
            <person name="Anvar S.Y."/>
        </authorList>
    </citation>
    <scope>NUCLEOTIDE SEQUENCE [LARGE SCALE GENOMIC DNA]</scope>
</reference>
<evidence type="ECO:0000256" key="4">
    <source>
        <dbReference type="ARBA" id="ARBA00023152"/>
    </source>
</evidence>
<gene>
    <name evidence="6" type="primary">tpiA</name>
    <name evidence="8" type="ORF">BN2458_PEG2012</name>
</gene>
<dbReference type="GO" id="GO:0005829">
    <property type="term" value="C:cytosol"/>
    <property type="evidence" value="ECO:0007669"/>
    <property type="project" value="TreeGrafter"/>
</dbReference>
<evidence type="ECO:0000256" key="2">
    <source>
        <dbReference type="ARBA" id="ARBA00022432"/>
    </source>
</evidence>
<dbReference type="GO" id="GO:0019563">
    <property type="term" value="P:glycerol catabolic process"/>
    <property type="evidence" value="ECO:0007669"/>
    <property type="project" value="TreeGrafter"/>
</dbReference>
<comment type="pathway">
    <text evidence="6 7">Carbohydrate degradation; glycolysis; D-glyceraldehyde 3-phosphate from glycerone phosphate: step 1/1.</text>
</comment>
<evidence type="ECO:0000313" key="9">
    <source>
        <dbReference type="Proteomes" id="UP000064525"/>
    </source>
</evidence>
<evidence type="ECO:0000313" key="8">
    <source>
        <dbReference type="EMBL" id="CUU40895.1"/>
    </source>
</evidence>
<dbReference type="PROSITE" id="PS51440">
    <property type="entry name" value="TIM_2"/>
    <property type="match status" value="1"/>
</dbReference>
<dbReference type="InterPro" id="IPR035990">
    <property type="entry name" value="TIM_sf"/>
</dbReference>
<evidence type="ECO:0000256" key="5">
    <source>
        <dbReference type="ARBA" id="ARBA00023235"/>
    </source>
</evidence>
<keyword evidence="4 6" id="KW-0324">Glycolysis</keyword>
<feature type="active site" description="Electrophile" evidence="6">
    <location>
        <position position="133"/>
    </location>
</feature>
<proteinExistence type="inferred from homology"/>
<keyword evidence="3 6" id="KW-0963">Cytoplasm</keyword>
<dbReference type="PROSITE" id="PS00171">
    <property type="entry name" value="TIM_1"/>
    <property type="match status" value="1"/>
</dbReference>
<feature type="binding site" evidence="6">
    <location>
        <begin position="25"/>
        <end position="27"/>
    </location>
    <ligand>
        <name>substrate</name>
    </ligand>
</feature>
<protein>
    <recommendedName>
        <fullName evidence="6 7">Triosephosphate isomerase</fullName>
        <shortName evidence="6">TIM</shortName>
        <shortName evidence="6">TPI</shortName>
        <ecNumber evidence="6 7">5.3.1.1</ecNumber>
    </recommendedName>
    <alternativeName>
        <fullName evidence="6">Triose-phosphate isomerase</fullName>
    </alternativeName>
</protein>
<dbReference type="EMBL" id="LN907858">
    <property type="protein sequence ID" value="CUU40895.1"/>
    <property type="molecule type" value="Genomic_DNA"/>
</dbReference>
<comment type="caution">
    <text evidence="6">Lacks conserved residue(s) required for the propagation of feature annotation.</text>
</comment>
<dbReference type="GO" id="GO:0006094">
    <property type="term" value="P:gluconeogenesis"/>
    <property type="evidence" value="ECO:0007669"/>
    <property type="project" value="UniProtKB-UniRule"/>
</dbReference>
<dbReference type="InterPro" id="IPR020861">
    <property type="entry name" value="Triosephosphate_isomerase_AS"/>
</dbReference>
<feature type="binding site" evidence="6">
    <location>
        <position position="208"/>
    </location>
    <ligand>
        <name>substrate</name>
    </ligand>
</feature>
<dbReference type="GO" id="GO:0046166">
    <property type="term" value="P:glyceraldehyde-3-phosphate biosynthetic process"/>
    <property type="evidence" value="ECO:0007669"/>
    <property type="project" value="TreeGrafter"/>
</dbReference>
<dbReference type="PANTHER" id="PTHR21139:SF42">
    <property type="entry name" value="TRIOSEPHOSPHATE ISOMERASE"/>
    <property type="match status" value="1"/>
</dbReference>
<name>A0A0S4PX54_9HELI</name>
<dbReference type="Pfam" id="PF00121">
    <property type="entry name" value="TIM"/>
    <property type="match status" value="1"/>
</dbReference>
<dbReference type="PATRIC" id="fig|76936.10.peg.1960"/>
<feature type="binding site" evidence="6">
    <location>
        <position position="238"/>
    </location>
    <ligand>
        <name>substrate</name>
    </ligand>
</feature>
<accession>A0A0S4PX54</accession>
<evidence type="ECO:0000256" key="7">
    <source>
        <dbReference type="RuleBase" id="RU363013"/>
    </source>
</evidence>
<dbReference type="GO" id="GO:0006096">
    <property type="term" value="P:glycolytic process"/>
    <property type="evidence" value="ECO:0007669"/>
    <property type="project" value="UniProtKB-UniRule"/>
</dbReference>
<dbReference type="PANTHER" id="PTHR21139">
    <property type="entry name" value="TRIOSEPHOSPHATE ISOMERASE"/>
    <property type="match status" value="1"/>
</dbReference>
<feature type="active site" description="Proton acceptor" evidence="6">
    <location>
        <position position="202"/>
    </location>
</feature>
<dbReference type="AlphaFoldDB" id="A0A0S4PX54"/>
<dbReference type="UniPathway" id="UPA00109">
    <property type="reaction ID" value="UER00189"/>
</dbReference>
<evidence type="ECO:0000256" key="6">
    <source>
        <dbReference type="HAMAP-Rule" id="MF_00147"/>
    </source>
</evidence>
<dbReference type="InterPro" id="IPR000652">
    <property type="entry name" value="Triosephosphate_isomerase"/>
</dbReference>